<keyword evidence="2" id="KW-1185">Reference proteome</keyword>
<evidence type="ECO:0000313" key="1">
    <source>
        <dbReference type="EMBL" id="KAJ1187128.1"/>
    </source>
</evidence>
<name>A0AAV7UDZ3_PLEWA</name>
<dbReference type="EMBL" id="JANPWB010000005">
    <property type="protein sequence ID" value="KAJ1187128.1"/>
    <property type="molecule type" value="Genomic_DNA"/>
</dbReference>
<proteinExistence type="predicted"/>
<dbReference type="AlphaFoldDB" id="A0AAV7UDZ3"/>
<organism evidence="1 2">
    <name type="scientific">Pleurodeles waltl</name>
    <name type="common">Iberian ribbed newt</name>
    <dbReference type="NCBI Taxonomy" id="8319"/>
    <lineage>
        <taxon>Eukaryota</taxon>
        <taxon>Metazoa</taxon>
        <taxon>Chordata</taxon>
        <taxon>Craniata</taxon>
        <taxon>Vertebrata</taxon>
        <taxon>Euteleostomi</taxon>
        <taxon>Amphibia</taxon>
        <taxon>Batrachia</taxon>
        <taxon>Caudata</taxon>
        <taxon>Salamandroidea</taxon>
        <taxon>Salamandridae</taxon>
        <taxon>Pleurodelinae</taxon>
        <taxon>Pleurodeles</taxon>
    </lineage>
</organism>
<evidence type="ECO:0000313" key="2">
    <source>
        <dbReference type="Proteomes" id="UP001066276"/>
    </source>
</evidence>
<gene>
    <name evidence="1" type="ORF">NDU88_003907</name>
</gene>
<sequence>MGPEPRRRAGAPGLHSAHSDLPRRLRLLVCVPAVTTRGPGSPFPPSAVLPRAGAAPSSRGLTSLAMYFRSRHFVRRSRLEAHVNPT</sequence>
<accession>A0AAV7UDZ3</accession>
<reference evidence="1" key="1">
    <citation type="journal article" date="2022" name="bioRxiv">
        <title>Sequencing and chromosome-scale assembly of the giantPleurodeles waltlgenome.</title>
        <authorList>
            <person name="Brown T."/>
            <person name="Elewa A."/>
            <person name="Iarovenko S."/>
            <person name="Subramanian E."/>
            <person name="Araus A.J."/>
            <person name="Petzold A."/>
            <person name="Susuki M."/>
            <person name="Suzuki K.-i.T."/>
            <person name="Hayashi T."/>
            <person name="Toyoda A."/>
            <person name="Oliveira C."/>
            <person name="Osipova E."/>
            <person name="Leigh N.D."/>
            <person name="Simon A."/>
            <person name="Yun M.H."/>
        </authorList>
    </citation>
    <scope>NUCLEOTIDE SEQUENCE</scope>
    <source>
        <strain evidence="1">20211129_DDA</strain>
        <tissue evidence="1">Liver</tissue>
    </source>
</reference>
<protein>
    <submittedName>
        <fullName evidence="1">Uncharacterized protein</fullName>
    </submittedName>
</protein>
<dbReference type="Proteomes" id="UP001066276">
    <property type="component" value="Chromosome 3_1"/>
</dbReference>
<comment type="caution">
    <text evidence="1">The sequence shown here is derived from an EMBL/GenBank/DDBJ whole genome shotgun (WGS) entry which is preliminary data.</text>
</comment>